<evidence type="ECO:0000313" key="3">
    <source>
        <dbReference type="Proteomes" id="UP000579523"/>
    </source>
</evidence>
<evidence type="ECO:0000313" key="2">
    <source>
        <dbReference type="EMBL" id="MBB4903165.1"/>
    </source>
</evidence>
<dbReference type="Proteomes" id="UP000579523">
    <property type="component" value="Unassembled WGS sequence"/>
</dbReference>
<feature type="compositionally biased region" description="Basic residues" evidence="1">
    <location>
        <begin position="190"/>
        <end position="207"/>
    </location>
</feature>
<dbReference type="AlphaFoldDB" id="A0A7W7VAN6"/>
<accession>A0A7W7VAN6</accession>
<comment type="caution">
    <text evidence="2">The sequence shown here is derived from an EMBL/GenBank/DDBJ whole genome shotgun (WGS) entry which is preliminary data.</text>
</comment>
<proteinExistence type="predicted"/>
<reference evidence="2 3" key="1">
    <citation type="submission" date="2020-08" db="EMBL/GenBank/DDBJ databases">
        <title>Genomic Encyclopedia of Type Strains, Phase III (KMG-III): the genomes of soil and plant-associated and newly described type strains.</title>
        <authorList>
            <person name="Whitman W."/>
        </authorList>
    </citation>
    <scope>NUCLEOTIDE SEQUENCE [LARGE SCALE GENOMIC DNA]</scope>
    <source>
        <strain evidence="2 3">CECT 3273</strain>
    </source>
</reference>
<sequence>MVGVIETGESETGVVEVIRDMTRTGTSSASDTWLAFDGEGRLVVYALVCDTYGTGRLDVDHYVLPECRQAGAVLLDLMGDRAGAVARANGAQEMTAHLYLSERTTLNTSLLRERGRLPVRRYGVLTKSVAPAPAPRPPPPPPRSECHVVSLRARRNPSCLRAQELGDTSGSVVAAARMRTSYTAVEARRAGRRRPSKQCRGRGGNHR</sequence>
<keyword evidence="3" id="KW-1185">Reference proteome</keyword>
<organism evidence="2 3">
    <name type="scientific">Streptomyces griseomycini</name>
    <dbReference type="NCBI Taxonomy" id="66895"/>
    <lineage>
        <taxon>Bacteria</taxon>
        <taxon>Bacillati</taxon>
        <taxon>Actinomycetota</taxon>
        <taxon>Actinomycetes</taxon>
        <taxon>Kitasatosporales</taxon>
        <taxon>Streptomycetaceae</taxon>
        <taxon>Streptomyces</taxon>
    </lineage>
</organism>
<evidence type="ECO:0000256" key="1">
    <source>
        <dbReference type="SAM" id="MobiDB-lite"/>
    </source>
</evidence>
<dbReference type="Gene3D" id="3.40.630.30">
    <property type="match status" value="1"/>
</dbReference>
<protein>
    <submittedName>
        <fullName evidence="2">Uncharacterized protein</fullName>
    </submittedName>
</protein>
<dbReference type="EMBL" id="JACHJI010000024">
    <property type="protein sequence ID" value="MBB4903165.1"/>
    <property type="molecule type" value="Genomic_DNA"/>
</dbReference>
<name>A0A7W7VAN6_9ACTN</name>
<feature type="region of interest" description="Disordered" evidence="1">
    <location>
        <begin position="184"/>
        <end position="207"/>
    </location>
</feature>
<gene>
    <name evidence="2" type="ORF">FHS37_007262</name>
</gene>